<dbReference type="Proteomes" id="UP000636110">
    <property type="component" value="Unassembled WGS sequence"/>
</dbReference>
<dbReference type="EC" id="2.7.1.-" evidence="5"/>
<accession>A0ABR6EQB2</accession>
<dbReference type="RefSeq" id="WP_182952710.1">
    <property type="nucleotide sequence ID" value="NZ_WNXC01000001.1"/>
</dbReference>
<dbReference type="Gene3D" id="3.90.1510.10">
    <property type="entry name" value="Glycerate kinase, domain 2"/>
    <property type="match status" value="1"/>
</dbReference>
<dbReference type="Pfam" id="PF02595">
    <property type="entry name" value="Gly_kinase"/>
    <property type="match status" value="1"/>
</dbReference>
<comment type="similarity">
    <text evidence="1 4">Belongs to the glycerate kinase type-1 family.</text>
</comment>
<evidence type="ECO:0000313" key="5">
    <source>
        <dbReference type="EMBL" id="MBB2147431.1"/>
    </source>
</evidence>
<dbReference type="NCBIfam" id="TIGR00045">
    <property type="entry name" value="glycerate kinase"/>
    <property type="match status" value="1"/>
</dbReference>
<dbReference type="InterPro" id="IPR018193">
    <property type="entry name" value="Glyc_kinase_flavodox-like_fold"/>
</dbReference>
<dbReference type="InterPro" id="IPR018197">
    <property type="entry name" value="Glycerate_kinase_RE-like"/>
</dbReference>
<dbReference type="InterPro" id="IPR036129">
    <property type="entry name" value="Glycerate_kinase_sf"/>
</dbReference>
<evidence type="ECO:0000256" key="3">
    <source>
        <dbReference type="ARBA" id="ARBA00022777"/>
    </source>
</evidence>
<gene>
    <name evidence="5" type="ORF">GM920_00775</name>
</gene>
<dbReference type="SUPFAM" id="SSF110738">
    <property type="entry name" value="Glycerate kinase I"/>
    <property type="match status" value="1"/>
</dbReference>
<protein>
    <submittedName>
        <fullName evidence="5">Glycerate kinase</fullName>
        <ecNumber evidence="5">2.7.1.-</ecNumber>
    </submittedName>
</protein>
<sequence>MYKILIAPNSFKGSLTADQAANAIEQGLNQSKLKFQSNKFPIGDGGDHTAFLLTNHLKGDFSHHLVFGAYGDLVDARFGLINRGKTAIIEVAETSGFKTIQGTFRQVLHADTKGLGQLIDHVLSLGVSEIILCLGGSATIDGGLGMLTALGVRFLDAEHHVIDVYPGNFSQVVFIDITGLTEKISHCKFAVLCDVDNPLLGERGAAKVFGPQKGATEKEVILLEAFLSRFNELTMDTLGKSLDQVKFGGAAGGLSAALSVYLNADLLEGAEHFCQITDFKQALSNVDLLITGEGSIDEQTLNGKAPYVAAKHALAANIPVIGLTGNVPIVVPAELQRYFSMLLSIGSKPESLSAAIDHTYENLVRTSKQIGNILSVYNNE</sequence>
<evidence type="ECO:0000256" key="2">
    <source>
        <dbReference type="ARBA" id="ARBA00022679"/>
    </source>
</evidence>
<name>A0ABR6EQB2_9SPHI</name>
<dbReference type="PANTHER" id="PTHR21599">
    <property type="entry name" value="GLYCERATE KINASE"/>
    <property type="match status" value="1"/>
</dbReference>
<dbReference type="PIRSF" id="PIRSF006078">
    <property type="entry name" value="GlxK"/>
    <property type="match status" value="1"/>
</dbReference>
<reference evidence="5 6" key="1">
    <citation type="submission" date="2019-11" db="EMBL/GenBank/DDBJ databases">
        <title>Description of Pedobacter sp. LMG 31462T.</title>
        <authorList>
            <person name="Carlier A."/>
            <person name="Qi S."/>
            <person name="Vandamme P."/>
        </authorList>
    </citation>
    <scope>NUCLEOTIDE SEQUENCE [LARGE SCALE GENOMIC DNA]</scope>
    <source>
        <strain evidence="5 6">LMG 31462</strain>
    </source>
</reference>
<dbReference type="EMBL" id="WNXC01000001">
    <property type="protein sequence ID" value="MBB2147431.1"/>
    <property type="molecule type" value="Genomic_DNA"/>
</dbReference>
<keyword evidence="3 4" id="KW-0418">Kinase</keyword>
<dbReference type="Gene3D" id="3.40.50.10350">
    <property type="entry name" value="Glycerate kinase, domain 1"/>
    <property type="match status" value="1"/>
</dbReference>
<dbReference type="InterPro" id="IPR004381">
    <property type="entry name" value="Glycerate_kinase"/>
</dbReference>
<keyword evidence="2 4" id="KW-0808">Transferase</keyword>
<dbReference type="GO" id="GO:0016301">
    <property type="term" value="F:kinase activity"/>
    <property type="evidence" value="ECO:0007669"/>
    <property type="project" value="UniProtKB-KW"/>
</dbReference>
<evidence type="ECO:0000256" key="1">
    <source>
        <dbReference type="ARBA" id="ARBA00006284"/>
    </source>
</evidence>
<proteinExistence type="inferred from homology"/>
<comment type="caution">
    <text evidence="5">The sequence shown here is derived from an EMBL/GenBank/DDBJ whole genome shotgun (WGS) entry which is preliminary data.</text>
</comment>
<organism evidence="5 6">
    <name type="scientific">Pedobacter gandavensis</name>
    <dbReference type="NCBI Taxonomy" id="2679963"/>
    <lineage>
        <taxon>Bacteria</taxon>
        <taxon>Pseudomonadati</taxon>
        <taxon>Bacteroidota</taxon>
        <taxon>Sphingobacteriia</taxon>
        <taxon>Sphingobacteriales</taxon>
        <taxon>Sphingobacteriaceae</taxon>
        <taxon>Pedobacter</taxon>
    </lineage>
</organism>
<keyword evidence="6" id="KW-1185">Reference proteome</keyword>
<dbReference type="PANTHER" id="PTHR21599:SF0">
    <property type="entry name" value="GLYCERATE KINASE"/>
    <property type="match status" value="1"/>
</dbReference>
<evidence type="ECO:0000313" key="6">
    <source>
        <dbReference type="Proteomes" id="UP000636110"/>
    </source>
</evidence>
<evidence type="ECO:0000256" key="4">
    <source>
        <dbReference type="PIRNR" id="PIRNR006078"/>
    </source>
</evidence>